<dbReference type="SUPFAM" id="SSF75005">
    <property type="entry name" value="Arabinanase/levansucrase/invertase"/>
    <property type="match status" value="1"/>
</dbReference>
<feature type="non-terminal residue" evidence="2">
    <location>
        <position position="117"/>
    </location>
</feature>
<evidence type="ECO:0008006" key="4">
    <source>
        <dbReference type="Google" id="ProtNLM"/>
    </source>
</evidence>
<name>A0AA36C2F3_9BILA</name>
<dbReference type="AlphaFoldDB" id="A0AA36C2F3"/>
<protein>
    <recommendedName>
        <fullName evidence="4">Beta-xylosidase</fullName>
    </recommendedName>
</protein>
<feature type="compositionally biased region" description="Low complexity" evidence="1">
    <location>
        <begin position="16"/>
        <end position="28"/>
    </location>
</feature>
<feature type="region of interest" description="Disordered" evidence="1">
    <location>
        <begin position="1"/>
        <end position="28"/>
    </location>
</feature>
<dbReference type="Proteomes" id="UP001177023">
    <property type="component" value="Unassembled WGS sequence"/>
</dbReference>
<evidence type="ECO:0000313" key="2">
    <source>
        <dbReference type="EMBL" id="CAJ0557255.1"/>
    </source>
</evidence>
<reference evidence="2" key="1">
    <citation type="submission" date="2023-06" db="EMBL/GenBank/DDBJ databases">
        <authorList>
            <person name="Delattre M."/>
        </authorList>
    </citation>
    <scope>NUCLEOTIDE SEQUENCE</scope>
    <source>
        <strain evidence="2">AF72</strain>
    </source>
</reference>
<evidence type="ECO:0000313" key="3">
    <source>
        <dbReference type="Proteomes" id="UP001177023"/>
    </source>
</evidence>
<sequence length="117" mass="12330">MDVYESADGTGFQLQSGSRRTGRRLGSVRDPGIFRNTDGLYYLTYTTGGGANIGFARSSDRINWTPLGNYPVPVFACALMPGTGDGTGSASLPGFRVRLVSSDGPSLSPFVTKAWGA</sequence>
<keyword evidence="3" id="KW-1185">Reference proteome</keyword>
<dbReference type="Gene3D" id="2.115.10.20">
    <property type="entry name" value="Glycosyl hydrolase domain, family 43"/>
    <property type="match status" value="1"/>
</dbReference>
<dbReference type="InterPro" id="IPR023296">
    <property type="entry name" value="Glyco_hydro_beta-prop_sf"/>
</dbReference>
<dbReference type="EMBL" id="CATQJA010000001">
    <property type="protein sequence ID" value="CAJ0557255.1"/>
    <property type="molecule type" value="Genomic_DNA"/>
</dbReference>
<evidence type="ECO:0000256" key="1">
    <source>
        <dbReference type="SAM" id="MobiDB-lite"/>
    </source>
</evidence>
<accession>A0AA36C2F3</accession>
<gene>
    <name evidence="2" type="ORF">MSPICULIGERA_LOCUS13</name>
</gene>
<proteinExistence type="predicted"/>
<comment type="caution">
    <text evidence="2">The sequence shown here is derived from an EMBL/GenBank/DDBJ whole genome shotgun (WGS) entry which is preliminary data.</text>
</comment>
<organism evidence="2 3">
    <name type="scientific">Mesorhabditis spiculigera</name>
    <dbReference type="NCBI Taxonomy" id="96644"/>
    <lineage>
        <taxon>Eukaryota</taxon>
        <taxon>Metazoa</taxon>
        <taxon>Ecdysozoa</taxon>
        <taxon>Nematoda</taxon>
        <taxon>Chromadorea</taxon>
        <taxon>Rhabditida</taxon>
        <taxon>Rhabditina</taxon>
        <taxon>Rhabditomorpha</taxon>
        <taxon>Rhabditoidea</taxon>
        <taxon>Rhabditidae</taxon>
        <taxon>Mesorhabditinae</taxon>
        <taxon>Mesorhabditis</taxon>
    </lineage>
</organism>